<name>A0ABW1V876_9BACL</name>
<proteinExistence type="predicted"/>
<dbReference type="Proteomes" id="UP001596233">
    <property type="component" value="Unassembled WGS sequence"/>
</dbReference>
<accession>A0ABW1V876</accession>
<reference evidence="2" key="1">
    <citation type="journal article" date="2019" name="Int. J. Syst. Evol. Microbiol.">
        <title>The Global Catalogue of Microorganisms (GCM) 10K type strain sequencing project: providing services to taxonomists for standard genome sequencing and annotation.</title>
        <authorList>
            <consortium name="The Broad Institute Genomics Platform"/>
            <consortium name="The Broad Institute Genome Sequencing Center for Infectious Disease"/>
            <person name="Wu L."/>
            <person name="Ma J."/>
        </authorList>
    </citation>
    <scope>NUCLEOTIDE SEQUENCE [LARGE SCALE GENOMIC DNA]</scope>
    <source>
        <strain evidence="2">PCU 280</strain>
    </source>
</reference>
<comment type="caution">
    <text evidence="1">The sequence shown here is derived from an EMBL/GenBank/DDBJ whole genome shotgun (WGS) entry which is preliminary data.</text>
</comment>
<evidence type="ECO:0008006" key="3">
    <source>
        <dbReference type="Google" id="ProtNLM"/>
    </source>
</evidence>
<evidence type="ECO:0000313" key="2">
    <source>
        <dbReference type="Proteomes" id="UP001596233"/>
    </source>
</evidence>
<protein>
    <recommendedName>
        <fullName evidence="3">DUF2004 domain-containing protein</fullName>
    </recommendedName>
</protein>
<sequence length="119" mass="13901">MYDIEIDLVADWVSIVREVFRGSGIVLEDGLTDEDIAEIYFLQSMPEEEALPLAHETLKRLKEMEQIIESNMDTVIVPDIRMRTGYEGNSFHFSWVFDQGEHIIETHSEYRIPLNQKPE</sequence>
<keyword evidence="2" id="KW-1185">Reference proteome</keyword>
<gene>
    <name evidence="1" type="ORF">ACFP56_13410</name>
</gene>
<dbReference type="EMBL" id="JBHSTE010000004">
    <property type="protein sequence ID" value="MFC6333620.1"/>
    <property type="molecule type" value="Genomic_DNA"/>
</dbReference>
<dbReference type="RefSeq" id="WP_379235278.1">
    <property type="nucleotide sequence ID" value="NZ_JBHSTE010000004.1"/>
</dbReference>
<organism evidence="1 2">
    <name type="scientific">Paenibacillus septentrionalis</name>
    <dbReference type="NCBI Taxonomy" id="429342"/>
    <lineage>
        <taxon>Bacteria</taxon>
        <taxon>Bacillati</taxon>
        <taxon>Bacillota</taxon>
        <taxon>Bacilli</taxon>
        <taxon>Bacillales</taxon>
        <taxon>Paenibacillaceae</taxon>
        <taxon>Paenibacillus</taxon>
    </lineage>
</organism>
<evidence type="ECO:0000313" key="1">
    <source>
        <dbReference type="EMBL" id="MFC6333620.1"/>
    </source>
</evidence>